<comment type="similarity">
    <text evidence="6">In the C-terminal section; belongs to the phytoene/squalene synthase family.</text>
</comment>
<dbReference type="SFLD" id="SFLDG01212">
    <property type="entry name" value="Phytoene_synthase_like"/>
    <property type="match status" value="1"/>
</dbReference>
<dbReference type="EC" id="5.5.1.19" evidence="7"/>
<evidence type="ECO:0000256" key="17">
    <source>
        <dbReference type="ARBA" id="ARBA00029313"/>
    </source>
</evidence>
<evidence type="ECO:0000256" key="5">
    <source>
        <dbReference type="ARBA" id="ARBA00008247"/>
    </source>
</evidence>
<dbReference type="SUPFAM" id="SSF48576">
    <property type="entry name" value="Terpenoid synthases"/>
    <property type="match status" value="1"/>
</dbReference>
<dbReference type="Proteomes" id="UP000237631">
    <property type="component" value="Unassembled WGS sequence"/>
</dbReference>
<comment type="catalytic activity">
    <reaction evidence="17">
        <text>gamma-carotene = all-trans-beta-carotene</text>
        <dbReference type="Rhea" id="RHEA:32239"/>
        <dbReference type="ChEBI" id="CHEBI:17579"/>
        <dbReference type="ChEBI" id="CHEBI:27740"/>
        <dbReference type="EC" id="5.5.1.19"/>
    </reaction>
</comment>
<dbReference type="Gene3D" id="1.10.600.10">
    <property type="entry name" value="Farnesyl Diphosphate Synthase"/>
    <property type="match status" value="1"/>
</dbReference>
<keyword evidence="11 19" id="KW-0812">Transmembrane</keyword>
<comment type="catalytic activity">
    <reaction evidence="18">
        <text>all-trans-lycopene = gamma-carotene</text>
        <dbReference type="Rhea" id="RHEA:32219"/>
        <dbReference type="ChEBI" id="CHEBI:15948"/>
        <dbReference type="ChEBI" id="CHEBI:27740"/>
        <dbReference type="EC" id="5.5.1.19"/>
    </reaction>
</comment>
<dbReference type="InterPro" id="IPR044843">
    <property type="entry name" value="Trans_IPPS_bact-type"/>
</dbReference>
<evidence type="ECO:0000313" key="20">
    <source>
        <dbReference type="EMBL" id="PPJ52045.1"/>
    </source>
</evidence>
<dbReference type="GO" id="GO:0004311">
    <property type="term" value="F:geranylgeranyl diphosphate synthase activity"/>
    <property type="evidence" value="ECO:0007669"/>
    <property type="project" value="InterPro"/>
</dbReference>
<keyword evidence="12" id="KW-0125">Carotenoid biosynthesis</keyword>
<feature type="transmembrane region" description="Helical" evidence="19">
    <location>
        <begin position="263"/>
        <end position="280"/>
    </location>
</feature>
<keyword evidence="16" id="KW-0511">Multifunctional enzyme</keyword>
<dbReference type="CDD" id="cd00683">
    <property type="entry name" value="Trans_IPPS_HH"/>
    <property type="match status" value="1"/>
</dbReference>
<evidence type="ECO:0000256" key="19">
    <source>
        <dbReference type="SAM" id="Phobius"/>
    </source>
</evidence>
<keyword evidence="21" id="KW-1185">Reference proteome</keyword>
<evidence type="ECO:0000256" key="10">
    <source>
        <dbReference type="ARBA" id="ARBA00022679"/>
    </source>
</evidence>
<dbReference type="InterPro" id="IPR008949">
    <property type="entry name" value="Isoprenoid_synthase_dom_sf"/>
</dbReference>
<dbReference type="SFLD" id="SFLDG01018">
    <property type="entry name" value="Squalene/Phytoene_Synthase_Lik"/>
    <property type="match status" value="1"/>
</dbReference>
<dbReference type="InterPro" id="IPR033904">
    <property type="entry name" value="Trans_IPPS_HH"/>
</dbReference>
<evidence type="ECO:0000256" key="15">
    <source>
        <dbReference type="ARBA" id="ARBA00023235"/>
    </source>
</evidence>
<evidence type="ECO:0000256" key="12">
    <source>
        <dbReference type="ARBA" id="ARBA00022746"/>
    </source>
</evidence>
<dbReference type="GO" id="GO:0051996">
    <property type="term" value="F:squalene synthase [NAD(P)H] activity"/>
    <property type="evidence" value="ECO:0007669"/>
    <property type="project" value="InterPro"/>
</dbReference>
<comment type="caution">
    <text evidence="20">The sequence shown here is derived from an EMBL/GenBank/DDBJ whole genome shotgun (WGS) entry which is preliminary data.</text>
</comment>
<dbReference type="PANTHER" id="PTHR31480">
    <property type="entry name" value="BIFUNCTIONAL LYCOPENE CYCLASE/PHYTOENE SYNTHASE"/>
    <property type="match status" value="1"/>
</dbReference>
<evidence type="ECO:0000256" key="6">
    <source>
        <dbReference type="ARBA" id="ARBA00008406"/>
    </source>
</evidence>
<evidence type="ECO:0000256" key="8">
    <source>
        <dbReference type="ARBA" id="ARBA00012396"/>
    </source>
</evidence>
<evidence type="ECO:0000256" key="1">
    <source>
        <dbReference type="ARBA" id="ARBA00001805"/>
    </source>
</evidence>
<dbReference type="NCBIfam" id="TIGR03462">
    <property type="entry name" value="CarR_dom_SF"/>
    <property type="match status" value="2"/>
</dbReference>
<reference evidence="21" key="1">
    <citation type="journal article" date="2017" name="bioRxiv">
        <title>Conservation of a gene cluster reveals novel cercosporin biosynthetic mechanisms and extends production to the genus Colletotrichum.</title>
        <authorList>
            <person name="de Jonge R."/>
            <person name="Ebert M.K."/>
            <person name="Huitt-Roehl C.R."/>
            <person name="Pal P."/>
            <person name="Suttle J.C."/>
            <person name="Spanner R.E."/>
            <person name="Neubauer J.D."/>
            <person name="Jurick W.M.II."/>
            <person name="Stott K.A."/>
            <person name="Secor G.A."/>
            <person name="Thomma B.P.H.J."/>
            <person name="Van de Peer Y."/>
            <person name="Townsend C.A."/>
            <person name="Bolton M.D."/>
        </authorList>
    </citation>
    <scope>NUCLEOTIDE SEQUENCE [LARGE SCALE GENOMIC DNA]</scope>
    <source>
        <strain evidence="21">CBS538.71</strain>
    </source>
</reference>
<dbReference type="UniPathway" id="UPA00799">
    <property type="reaction ID" value="UER00773"/>
</dbReference>
<evidence type="ECO:0000256" key="13">
    <source>
        <dbReference type="ARBA" id="ARBA00022989"/>
    </source>
</evidence>
<evidence type="ECO:0000256" key="2">
    <source>
        <dbReference type="ARBA" id="ARBA00004141"/>
    </source>
</evidence>
<organism evidence="20 21">
    <name type="scientific">Cercospora berteroae</name>
    <dbReference type="NCBI Taxonomy" id="357750"/>
    <lineage>
        <taxon>Eukaryota</taxon>
        <taxon>Fungi</taxon>
        <taxon>Dikarya</taxon>
        <taxon>Ascomycota</taxon>
        <taxon>Pezizomycotina</taxon>
        <taxon>Dothideomycetes</taxon>
        <taxon>Dothideomycetidae</taxon>
        <taxon>Mycosphaerellales</taxon>
        <taxon>Mycosphaerellaceae</taxon>
        <taxon>Cercospora</taxon>
    </lineage>
</organism>
<proteinExistence type="inferred from homology"/>
<dbReference type="EC" id="2.5.1.32" evidence="8"/>
<dbReference type="OrthoDB" id="6600518at2759"/>
<feature type="transmembrane region" description="Helical" evidence="19">
    <location>
        <begin position="48"/>
        <end position="67"/>
    </location>
</feature>
<sequence>MHGIPTRLINTTTLVALPSASSRAGEPRTLLLIVNTVTMGYEYAWVHLTYTLPPAALLSALYFPLWTKLDTYKILFLVTIAVVSTIPWDSYLIRTNIWSYPPNVVIGWKIYDIPVEEVFFFVIQTYNTSLLYLLTSKAVLKETLLAKEDKGTIGQQWKYIRWGGQMALGLALRQGISFVSAGKEETYLGLIVVWALPFLLLLWSLAYQLLVNLPLTCTCFSIALPTVYLWVVDTLALKRGTWVISQGTKTGRQLWPNLEIEEAIFFFLTNCLIVFGLVAFDNAIAVLNAFPAHFKSVPQWPSPVLLVKALLLPAAAYDDDRILGLQQSVARLKRKSRSFYLASSTFQGRLRIDLIILYSFCRVADDLIDNAKDEKEAREWVKKMTKYLDLAYGLAEKDGAGNIIPSNDMNRGQATLYIMHNFPPETQLALMLLPTHRLREEPLYELLKGFEMDLSFNNQKSGKGSSGPIKTEEDLDLYGARVAGTVALLCIQLVLHHNPGTSEAQARKLMKSGHDMGIALQYTNIARDLSVDAQIGRCYVPPPWLKKEKLTPEAFVAGLVTTGKVDDFFWKKVEIIRGRLLDRAFQYYHDAIPAVEELPSAARAPMRVAVESYMQIGRELRRPGYRVKSGRATVPKWKRIWVAWKRLISAAPREERTS</sequence>
<comment type="similarity">
    <text evidence="5">In the N-terminal section; belongs to the lycopene beta-cyclase family.</text>
</comment>
<dbReference type="STRING" id="357750.A0A2S6BX35"/>
<evidence type="ECO:0000313" key="21">
    <source>
        <dbReference type="Proteomes" id="UP000237631"/>
    </source>
</evidence>
<dbReference type="InterPro" id="IPR002060">
    <property type="entry name" value="Squ/phyt_synthse"/>
</dbReference>
<feature type="transmembrane region" description="Helical" evidence="19">
    <location>
        <begin position="74"/>
        <end position="93"/>
    </location>
</feature>
<evidence type="ECO:0000256" key="14">
    <source>
        <dbReference type="ARBA" id="ARBA00023136"/>
    </source>
</evidence>
<name>A0A2S6BX35_9PEZI</name>
<dbReference type="InterPro" id="IPR019845">
    <property type="entry name" value="Squalene/phytoene_synthase_CS"/>
</dbReference>
<dbReference type="EMBL" id="PNEN01001724">
    <property type="protein sequence ID" value="PPJ52045.1"/>
    <property type="molecule type" value="Genomic_DNA"/>
</dbReference>
<keyword evidence="10" id="KW-0808">Transferase</keyword>
<comment type="subcellular location">
    <subcellularLocation>
        <location evidence="2">Membrane</location>
        <topology evidence="2">Multi-pass membrane protein</topology>
    </subcellularLocation>
</comment>
<comment type="pathway">
    <text evidence="4">Carotenoid biosynthesis; phytoene biosynthesis; all-trans-phytoene from geranylgeranyl diphosphate: step 1/1.</text>
</comment>
<accession>A0A2S6BX35</accession>
<dbReference type="GO" id="GO:0016872">
    <property type="term" value="F:intramolecular lyase activity"/>
    <property type="evidence" value="ECO:0007669"/>
    <property type="project" value="InterPro"/>
</dbReference>
<feature type="transmembrane region" description="Helical" evidence="19">
    <location>
        <begin position="118"/>
        <end position="140"/>
    </location>
</feature>
<keyword evidence="14 19" id="KW-0472">Membrane</keyword>
<dbReference type="AlphaFoldDB" id="A0A2S6BX35"/>
<dbReference type="InterPro" id="IPR017825">
    <property type="entry name" value="Lycopene_cyclase_dom"/>
</dbReference>
<dbReference type="Pfam" id="PF00494">
    <property type="entry name" value="SQS_PSY"/>
    <property type="match status" value="1"/>
</dbReference>
<keyword evidence="13 19" id="KW-1133">Transmembrane helix</keyword>
<evidence type="ECO:0000256" key="18">
    <source>
        <dbReference type="ARBA" id="ARBA00029335"/>
    </source>
</evidence>
<evidence type="ECO:0000256" key="3">
    <source>
        <dbReference type="ARBA" id="ARBA00005089"/>
    </source>
</evidence>
<dbReference type="UniPathway" id="UPA00802"/>
<evidence type="ECO:0000256" key="9">
    <source>
        <dbReference type="ARBA" id="ARBA00018909"/>
    </source>
</evidence>
<protein>
    <recommendedName>
        <fullName evidence="9">Bifunctional lycopene cyclase/phytoene synthase</fullName>
        <ecNumber evidence="8">2.5.1.32</ecNumber>
        <ecNumber evidence="7">5.5.1.19</ecNumber>
    </recommendedName>
</protein>
<dbReference type="SFLD" id="SFLDS00005">
    <property type="entry name" value="Isoprenoid_Synthase_Type_I"/>
    <property type="match status" value="1"/>
</dbReference>
<comment type="pathway">
    <text evidence="3">Carotenoid biosynthesis; beta-carotene biosynthesis.</text>
</comment>
<dbReference type="GO" id="GO:0045436">
    <property type="term" value="F:lycopene beta cyclase activity"/>
    <property type="evidence" value="ECO:0007669"/>
    <property type="project" value="UniProtKB-ARBA"/>
</dbReference>
<feature type="transmembrane region" description="Helical" evidence="19">
    <location>
        <begin position="213"/>
        <end position="232"/>
    </location>
</feature>
<evidence type="ECO:0000256" key="4">
    <source>
        <dbReference type="ARBA" id="ARBA00005172"/>
    </source>
</evidence>
<gene>
    <name evidence="20" type="ORF">CBER1_09814</name>
</gene>
<evidence type="ECO:0000256" key="11">
    <source>
        <dbReference type="ARBA" id="ARBA00022692"/>
    </source>
</evidence>
<feature type="transmembrane region" description="Helical" evidence="19">
    <location>
        <begin position="187"/>
        <end position="207"/>
    </location>
</feature>
<evidence type="ECO:0000256" key="7">
    <source>
        <dbReference type="ARBA" id="ARBA00012242"/>
    </source>
</evidence>
<dbReference type="GO" id="GO:0016020">
    <property type="term" value="C:membrane"/>
    <property type="evidence" value="ECO:0007669"/>
    <property type="project" value="UniProtKB-SubCell"/>
</dbReference>
<dbReference type="PROSITE" id="PS01045">
    <property type="entry name" value="SQUALEN_PHYTOEN_SYN_2"/>
    <property type="match status" value="1"/>
</dbReference>
<comment type="catalytic activity">
    <reaction evidence="1">
        <text>2 (2E,6E,10E)-geranylgeranyl diphosphate = 15-cis-phytoene + 2 diphosphate</text>
        <dbReference type="Rhea" id="RHEA:34475"/>
        <dbReference type="ChEBI" id="CHEBI:27787"/>
        <dbReference type="ChEBI" id="CHEBI:33019"/>
        <dbReference type="ChEBI" id="CHEBI:58756"/>
        <dbReference type="EC" id="2.5.1.32"/>
    </reaction>
</comment>
<evidence type="ECO:0000256" key="16">
    <source>
        <dbReference type="ARBA" id="ARBA00023268"/>
    </source>
</evidence>
<keyword evidence="15" id="KW-0413">Isomerase</keyword>
<dbReference type="GO" id="GO:0016117">
    <property type="term" value="P:carotenoid biosynthetic process"/>
    <property type="evidence" value="ECO:0007669"/>
    <property type="project" value="UniProtKB-KW"/>
</dbReference>